<evidence type="ECO:0000259" key="6">
    <source>
        <dbReference type="Pfam" id="PF05157"/>
    </source>
</evidence>
<gene>
    <name evidence="7" type="ORF">DW084_13165</name>
</gene>
<evidence type="ECO:0000256" key="4">
    <source>
        <dbReference type="SAM" id="MobiDB-lite"/>
    </source>
</evidence>
<dbReference type="SUPFAM" id="SSF160246">
    <property type="entry name" value="EspE N-terminal domain-like"/>
    <property type="match status" value="1"/>
</dbReference>
<dbReference type="PANTHER" id="PTHR30258:SF3">
    <property type="entry name" value="SLL1921 PROTEIN"/>
    <property type="match status" value="1"/>
</dbReference>
<dbReference type="InterPro" id="IPR027417">
    <property type="entry name" value="P-loop_NTPase"/>
</dbReference>
<dbReference type="Pfam" id="PF05157">
    <property type="entry name" value="MshEN"/>
    <property type="match status" value="1"/>
</dbReference>
<dbReference type="Gene3D" id="3.30.300.160">
    <property type="entry name" value="Type II secretion system, protein E, N-terminal domain"/>
    <property type="match status" value="1"/>
</dbReference>
<name>A0A415EQ97_ENTCA</name>
<dbReference type="AlphaFoldDB" id="A0A415EQ97"/>
<dbReference type="InterPro" id="IPR007831">
    <property type="entry name" value="T2SS_GspE_N"/>
</dbReference>
<dbReference type="GO" id="GO:0005524">
    <property type="term" value="F:ATP binding"/>
    <property type="evidence" value="ECO:0007669"/>
    <property type="project" value="UniProtKB-KW"/>
</dbReference>
<accession>A0A415EQ97</accession>
<comment type="similarity">
    <text evidence="1">Belongs to the GSP E family.</text>
</comment>
<evidence type="ECO:0000313" key="8">
    <source>
        <dbReference type="Proteomes" id="UP000286288"/>
    </source>
</evidence>
<evidence type="ECO:0000256" key="3">
    <source>
        <dbReference type="ARBA" id="ARBA00022840"/>
    </source>
</evidence>
<dbReference type="GO" id="GO:0005886">
    <property type="term" value="C:plasma membrane"/>
    <property type="evidence" value="ECO:0007669"/>
    <property type="project" value="TreeGrafter"/>
</dbReference>
<dbReference type="Pfam" id="PF00437">
    <property type="entry name" value="T2SSE"/>
    <property type="match status" value="1"/>
</dbReference>
<evidence type="ECO:0000313" key="7">
    <source>
        <dbReference type="EMBL" id="RHK05527.1"/>
    </source>
</evidence>
<evidence type="ECO:0000256" key="2">
    <source>
        <dbReference type="ARBA" id="ARBA00022741"/>
    </source>
</evidence>
<dbReference type="InterPro" id="IPR037257">
    <property type="entry name" value="T2SS_E_N_sf"/>
</dbReference>
<dbReference type="Gene3D" id="3.30.450.90">
    <property type="match status" value="1"/>
</dbReference>
<feature type="domain" description="Type II secretion system protein GspE N-terminal" evidence="6">
    <location>
        <begin position="43"/>
        <end position="122"/>
    </location>
</feature>
<dbReference type="SUPFAM" id="SSF52540">
    <property type="entry name" value="P-loop containing nucleoside triphosphate hydrolases"/>
    <property type="match status" value="1"/>
</dbReference>
<keyword evidence="2" id="KW-0547">Nucleotide-binding</keyword>
<proteinExistence type="inferred from homology"/>
<reference evidence="7 8" key="1">
    <citation type="submission" date="2018-08" db="EMBL/GenBank/DDBJ databases">
        <title>A genome reference for cultivated species of the human gut microbiota.</title>
        <authorList>
            <person name="Zou Y."/>
            <person name="Xue W."/>
            <person name="Luo G."/>
        </authorList>
    </citation>
    <scope>NUCLEOTIDE SEQUENCE [LARGE SCALE GENOMIC DNA]</scope>
    <source>
        <strain evidence="7 8">AF48-16</strain>
    </source>
</reference>
<keyword evidence="3" id="KW-0067">ATP-binding</keyword>
<protein>
    <submittedName>
        <fullName evidence="7">Type II/IV secretion system protein</fullName>
    </submittedName>
</protein>
<dbReference type="GO" id="GO:0016887">
    <property type="term" value="F:ATP hydrolysis activity"/>
    <property type="evidence" value="ECO:0007669"/>
    <property type="project" value="TreeGrafter"/>
</dbReference>
<dbReference type="FunFam" id="3.40.50.300:FF:000398">
    <property type="entry name" value="Type IV pilus assembly ATPase PilB"/>
    <property type="match status" value="1"/>
</dbReference>
<organism evidence="7 8">
    <name type="scientific">Enterococcus casseliflavus</name>
    <name type="common">Enterococcus flavescens</name>
    <dbReference type="NCBI Taxonomy" id="37734"/>
    <lineage>
        <taxon>Bacteria</taxon>
        <taxon>Bacillati</taxon>
        <taxon>Bacillota</taxon>
        <taxon>Bacilli</taxon>
        <taxon>Lactobacillales</taxon>
        <taxon>Enterococcaceae</taxon>
        <taxon>Enterococcus</taxon>
    </lineage>
</organism>
<comment type="caution">
    <text evidence="7">The sequence shown here is derived from an EMBL/GenBank/DDBJ whole genome shotgun (WGS) entry which is preliminary data.</text>
</comment>
<dbReference type="Gene3D" id="3.40.50.300">
    <property type="entry name" value="P-loop containing nucleotide triphosphate hydrolases"/>
    <property type="match status" value="1"/>
</dbReference>
<sequence>MKGGRQLPQSSERTPRRKPRRPLKKSESSPSSTTAEKTQTGNLFDLEISSEVLSLIPRSFAKQHSVFPLEKKGNRLTVAMANPGDYAAINEMRLITGLLIRPQKAHNADIQQLIVRDYPSEISLDGLSDSLVETIDPEGDSKLDDSPIVKLVNTLLQDAVDRGASDIHFDPQEKGLVVRLRVDGELRTHENLPKSIQTGVTSRLKIISSLDITETRVPQDGRAMIRNGGNAVDLRVSVLPVIHGEKVVIRVLDRSSGIRRLDEFRFEPKVLATFKAILHKPHGIILVTGPTGSGKSSSLYAALQELNTPEINIITVEDPVEFQLQGINQVAVNSNVGLTFSAGLRSILRQDPNVVMVGEIRDGETAEIAIRASMTGHLVLSTLHTNDSVSTINRLVDMGVEPFLVANALEGILAQRLVRTLCSSCKTVGPASDKDKQLFESYGITVTELAQPVGCPKCGNTGFKGRMAVQELLTIDAKLRRMITNKATNDQLMDYVQERKMRFLLDDGLDKVQQGFSTIEEVLKVVAAEE</sequence>
<dbReference type="EMBL" id="QRMZ01000018">
    <property type="protein sequence ID" value="RHK05527.1"/>
    <property type="molecule type" value="Genomic_DNA"/>
</dbReference>
<feature type="domain" description="Bacterial type II secretion system protein E" evidence="5">
    <location>
        <begin position="143"/>
        <end position="523"/>
    </location>
</feature>
<dbReference type="InterPro" id="IPR001482">
    <property type="entry name" value="T2SS/T4SS_dom"/>
</dbReference>
<dbReference type="PANTHER" id="PTHR30258">
    <property type="entry name" value="TYPE II SECRETION SYSTEM PROTEIN GSPE-RELATED"/>
    <property type="match status" value="1"/>
</dbReference>
<evidence type="ECO:0000256" key="1">
    <source>
        <dbReference type="ARBA" id="ARBA00006611"/>
    </source>
</evidence>
<evidence type="ECO:0000259" key="5">
    <source>
        <dbReference type="Pfam" id="PF00437"/>
    </source>
</evidence>
<dbReference type="Proteomes" id="UP000286288">
    <property type="component" value="Unassembled WGS sequence"/>
</dbReference>
<feature type="compositionally biased region" description="Low complexity" evidence="4">
    <location>
        <begin position="28"/>
        <end position="38"/>
    </location>
</feature>
<feature type="region of interest" description="Disordered" evidence="4">
    <location>
        <begin position="1"/>
        <end position="41"/>
    </location>
</feature>
<dbReference type="CDD" id="cd01129">
    <property type="entry name" value="PulE-GspE-like"/>
    <property type="match status" value="1"/>
</dbReference>